<dbReference type="RefSeq" id="WP_344127283.1">
    <property type="nucleotide sequence ID" value="NZ_BAAARA010000003.1"/>
</dbReference>
<keyword evidence="4" id="KW-1185">Reference proteome</keyword>
<evidence type="ECO:0000259" key="2">
    <source>
        <dbReference type="Pfam" id="PF01326"/>
    </source>
</evidence>
<dbReference type="SUPFAM" id="SSF56059">
    <property type="entry name" value="Glutathione synthetase ATP-binding domain-like"/>
    <property type="match status" value="1"/>
</dbReference>
<dbReference type="Pfam" id="PF00391">
    <property type="entry name" value="PEP-utilizers"/>
    <property type="match status" value="1"/>
</dbReference>
<dbReference type="SUPFAM" id="SSF52009">
    <property type="entry name" value="Phosphohistidine domain"/>
    <property type="match status" value="1"/>
</dbReference>
<dbReference type="PANTHER" id="PTHR43615:SF1">
    <property type="entry name" value="PPDK_N DOMAIN-CONTAINING PROTEIN"/>
    <property type="match status" value="1"/>
</dbReference>
<gene>
    <name evidence="3" type="ORF">GCM10009854_11070</name>
</gene>
<feature type="domain" description="PEP-utilising enzyme mobile" evidence="1">
    <location>
        <begin position="746"/>
        <end position="816"/>
    </location>
</feature>
<reference evidence="3 4" key="1">
    <citation type="journal article" date="2019" name="Int. J. Syst. Evol. Microbiol.">
        <title>The Global Catalogue of Microorganisms (GCM) 10K type strain sequencing project: providing services to taxonomists for standard genome sequencing and annotation.</title>
        <authorList>
            <consortium name="The Broad Institute Genomics Platform"/>
            <consortium name="The Broad Institute Genome Sequencing Center for Infectious Disease"/>
            <person name="Wu L."/>
            <person name="Ma J."/>
        </authorList>
    </citation>
    <scope>NUCLEOTIDE SEQUENCE [LARGE SCALE GENOMIC DNA]</scope>
    <source>
        <strain evidence="3 4">JCM 16221</strain>
    </source>
</reference>
<feature type="domain" description="Pyruvate phosphate dikinase AMP/ATP-binding" evidence="2">
    <location>
        <begin position="203"/>
        <end position="249"/>
    </location>
</feature>
<dbReference type="InterPro" id="IPR013815">
    <property type="entry name" value="ATP_grasp_subdomain_1"/>
</dbReference>
<dbReference type="PANTHER" id="PTHR43615">
    <property type="entry name" value="PHOSPHOENOLPYRUVATE SYNTHASE-RELATED"/>
    <property type="match status" value="1"/>
</dbReference>
<evidence type="ECO:0000313" key="3">
    <source>
        <dbReference type="EMBL" id="GAA2336814.1"/>
    </source>
</evidence>
<accession>A0ABN3FSR0</accession>
<organism evidence="3 4">
    <name type="scientific">Saccharopolyspora halophila</name>
    <dbReference type="NCBI Taxonomy" id="405551"/>
    <lineage>
        <taxon>Bacteria</taxon>
        <taxon>Bacillati</taxon>
        <taxon>Actinomycetota</taxon>
        <taxon>Actinomycetes</taxon>
        <taxon>Pseudonocardiales</taxon>
        <taxon>Pseudonocardiaceae</taxon>
        <taxon>Saccharopolyspora</taxon>
    </lineage>
</organism>
<proteinExistence type="predicted"/>
<sequence>MDQGATTRANVIALSDIRGGMHGQVGGKAAGLAELIASGERVPDGFCLTTDALSNGELPAAELAAAYEALGGGPVAVRSSATAEDLAEASFAGQQDTYLDVNGTRALVEAVRDCRDSLFTDRAVAYREANGIAGEDVRIAVVVQRMVAPRVAGVLFTANPLTGCRTEMVVDAVAGLGTAVVDGSVTPDHYVLNGAVPEQPGGCLTGEQLSALLAAGSRVQQHFGTPQDVEWAIDADGVLWLLQSRAITTLFPLPPDNGRPKPRVYFEFGNMQGMLRPCTPMGMSAIKLACGMWFGEFGRGSGDPVDGTPGFVDIGGRLYGDMTAMVRSKYTRKRLPESMSIYGPRMAEMTRLVMADPRFSEQSHLPFRPSLSAAVKLQTKVVLPAAIGIARAFARPAAARERAFAAVEYLRSRSASGAPSTAAERLRLAERAQRDFMLGREMSGLLWPLTAGIMAGTLPATLLKGMATDAELNTVLGGLPHNVTTQMDLALWRLAARAGERHRELFRDTAAEELAAMHRRGELPDIGLDEFLAEYGHRTSAEVDIGVPRWSEDPAPVFATIANYLRIEDPEQAPDRRFERAKADAEDKLEEIVRRARRSRPVRGRLAEFLMRRSRELTGLRELGKFGWLYSLRQMREQLLLVGADLAGRGLLERSEDVMYLDLREARAAVAGRDQRELVVERKRVHDRELRRTRVPMAVLSDGTDLEAVAPAPEAEPGTLAGMGAAPGEVTGRARVVRDPAGARLEPGEILVAPTTDPGWTPLFMTAGGLVTETGSPVAHGPTVAREYGLPAVICVRDATTQIRTGQLITIDGVAGTVRFED</sequence>
<feature type="domain" description="Pyruvate phosphate dikinase AMP/ATP-binding" evidence="2">
    <location>
        <begin position="61"/>
        <end position="193"/>
    </location>
</feature>
<dbReference type="Gene3D" id="3.30.470.20">
    <property type="entry name" value="ATP-grasp fold, B domain"/>
    <property type="match status" value="2"/>
</dbReference>
<dbReference type="Pfam" id="PF01326">
    <property type="entry name" value="PPDK_N"/>
    <property type="match status" value="2"/>
</dbReference>
<dbReference type="Gene3D" id="3.50.30.10">
    <property type="entry name" value="Phosphohistidine domain"/>
    <property type="match status" value="1"/>
</dbReference>
<comment type="caution">
    <text evidence="3">The sequence shown here is derived from an EMBL/GenBank/DDBJ whole genome shotgun (WGS) entry which is preliminary data.</text>
</comment>
<dbReference type="InterPro" id="IPR051549">
    <property type="entry name" value="PEP_Utilizing_Enz"/>
</dbReference>
<dbReference type="EMBL" id="BAAARA010000003">
    <property type="protein sequence ID" value="GAA2336814.1"/>
    <property type="molecule type" value="Genomic_DNA"/>
</dbReference>
<dbReference type="InterPro" id="IPR002192">
    <property type="entry name" value="PPDK_AMP/ATP-bd"/>
</dbReference>
<dbReference type="InterPro" id="IPR036637">
    <property type="entry name" value="Phosphohistidine_dom_sf"/>
</dbReference>
<dbReference type="Gene3D" id="3.30.1490.20">
    <property type="entry name" value="ATP-grasp fold, A domain"/>
    <property type="match status" value="2"/>
</dbReference>
<dbReference type="InterPro" id="IPR008279">
    <property type="entry name" value="PEP-util_enz_mobile_dom"/>
</dbReference>
<dbReference type="Proteomes" id="UP001501218">
    <property type="component" value="Unassembled WGS sequence"/>
</dbReference>
<name>A0ABN3FSR0_9PSEU</name>
<protein>
    <submittedName>
        <fullName evidence="3">Phosphoenolpyruvate synthase</fullName>
    </submittedName>
</protein>
<evidence type="ECO:0000313" key="4">
    <source>
        <dbReference type="Proteomes" id="UP001501218"/>
    </source>
</evidence>
<evidence type="ECO:0000259" key="1">
    <source>
        <dbReference type="Pfam" id="PF00391"/>
    </source>
</evidence>